<keyword evidence="3" id="KW-1185">Reference proteome</keyword>
<proteinExistence type="predicted"/>
<evidence type="ECO:0000313" key="3">
    <source>
        <dbReference type="Proteomes" id="UP000178912"/>
    </source>
</evidence>
<accession>A0A1E1LTM4</accession>
<dbReference type="Proteomes" id="UP000178912">
    <property type="component" value="Unassembled WGS sequence"/>
</dbReference>
<protein>
    <submittedName>
        <fullName evidence="2">Uncharacterized protein</fullName>
    </submittedName>
</protein>
<dbReference type="AlphaFoldDB" id="A0A1E1LTM4"/>
<organism evidence="2 3">
    <name type="scientific">Rhynchosporium agropyri</name>
    <dbReference type="NCBI Taxonomy" id="914238"/>
    <lineage>
        <taxon>Eukaryota</taxon>
        <taxon>Fungi</taxon>
        <taxon>Dikarya</taxon>
        <taxon>Ascomycota</taxon>
        <taxon>Pezizomycotina</taxon>
        <taxon>Leotiomycetes</taxon>
        <taxon>Helotiales</taxon>
        <taxon>Ploettnerulaceae</taxon>
        <taxon>Rhynchosporium</taxon>
    </lineage>
</organism>
<reference evidence="3" key="1">
    <citation type="submission" date="2016-03" db="EMBL/GenBank/DDBJ databases">
        <authorList>
            <person name="Guldener U."/>
        </authorList>
    </citation>
    <scope>NUCLEOTIDE SEQUENCE [LARGE SCALE GENOMIC DNA]</scope>
    <source>
        <strain evidence="3">04CH-RAC-A.6.1</strain>
    </source>
</reference>
<evidence type="ECO:0000313" key="2">
    <source>
        <dbReference type="EMBL" id="CZT13851.1"/>
    </source>
</evidence>
<feature type="region of interest" description="Disordered" evidence="1">
    <location>
        <begin position="106"/>
        <end position="140"/>
    </location>
</feature>
<gene>
    <name evidence="2" type="ORF">RAG0_17346</name>
</gene>
<name>A0A1E1LTM4_9HELO</name>
<sequence>MDNPGIPVLSSEFDTLLLEQEIVLPIIRPLPPVVSESSNYKEAVDILKYWRARLAPVISSPSKEIFNTLFDAIQTVVHTGANVAHELTDIRRGIKERNERKLEFQSAGNKRIGIGHGGPIDASQGYTMKKRKREDEELAR</sequence>
<evidence type="ECO:0000256" key="1">
    <source>
        <dbReference type="SAM" id="MobiDB-lite"/>
    </source>
</evidence>
<dbReference type="EMBL" id="FJUX01000217">
    <property type="protein sequence ID" value="CZT13851.1"/>
    <property type="molecule type" value="Genomic_DNA"/>
</dbReference>